<dbReference type="STRING" id="930146.SAMN05192533_108112"/>
<comment type="similarity">
    <text evidence="1">Belongs to the LDH2/MDH2 oxidoreductase family.</text>
</comment>
<evidence type="ECO:0000256" key="2">
    <source>
        <dbReference type="ARBA" id="ARBA00023002"/>
    </source>
</evidence>
<dbReference type="SUPFAM" id="SSF89733">
    <property type="entry name" value="L-sulfolactate dehydrogenase-like"/>
    <property type="match status" value="1"/>
</dbReference>
<evidence type="ECO:0000256" key="1">
    <source>
        <dbReference type="ARBA" id="ARBA00006056"/>
    </source>
</evidence>
<accession>A0A1H8D9Y4</accession>
<dbReference type="InterPro" id="IPR003767">
    <property type="entry name" value="Malate/L-lactate_DH-like"/>
</dbReference>
<dbReference type="Gene3D" id="3.30.1370.60">
    <property type="entry name" value="Hypothetical oxidoreductase yiak, domain 2"/>
    <property type="match status" value="1"/>
</dbReference>
<gene>
    <name evidence="3" type="ORF">SAMN05192533_108112</name>
</gene>
<dbReference type="InterPro" id="IPR036111">
    <property type="entry name" value="Mal/L-sulfo/L-lacto_DH-like_sf"/>
</dbReference>
<keyword evidence="2" id="KW-0560">Oxidoreductase</keyword>
<proteinExistence type="inferred from homology"/>
<dbReference type="OrthoDB" id="9769447at2"/>
<dbReference type="EMBL" id="FOBW01000008">
    <property type="protein sequence ID" value="SEN03297.1"/>
    <property type="molecule type" value="Genomic_DNA"/>
</dbReference>
<dbReference type="Proteomes" id="UP000198553">
    <property type="component" value="Unassembled WGS sequence"/>
</dbReference>
<reference evidence="4" key="1">
    <citation type="submission" date="2016-10" db="EMBL/GenBank/DDBJ databases">
        <authorList>
            <person name="Varghese N."/>
            <person name="Submissions S."/>
        </authorList>
    </citation>
    <scope>NUCLEOTIDE SEQUENCE [LARGE SCALE GENOMIC DNA]</scope>
    <source>
        <strain evidence="4">B48,IBRC-M 10115,DSM 25386,CECT 8001</strain>
    </source>
</reference>
<dbReference type="RefSeq" id="WP_090745937.1">
    <property type="nucleotide sequence ID" value="NZ_FOBW01000008.1"/>
</dbReference>
<organism evidence="3 4">
    <name type="scientific">Mesobacillus persicus</name>
    <dbReference type="NCBI Taxonomy" id="930146"/>
    <lineage>
        <taxon>Bacteria</taxon>
        <taxon>Bacillati</taxon>
        <taxon>Bacillota</taxon>
        <taxon>Bacilli</taxon>
        <taxon>Bacillales</taxon>
        <taxon>Bacillaceae</taxon>
        <taxon>Mesobacillus</taxon>
    </lineage>
</organism>
<dbReference type="Gene3D" id="1.10.1530.10">
    <property type="match status" value="1"/>
</dbReference>
<name>A0A1H8D9Y4_9BACI</name>
<dbReference type="InterPro" id="IPR043143">
    <property type="entry name" value="Mal/L-sulf/L-lact_DH-like_NADP"/>
</dbReference>
<dbReference type="InterPro" id="IPR043144">
    <property type="entry name" value="Mal/L-sulf/L-lact_DH-like_ah"/>
</dbReference>
<dbReference type="PANTHER" id="PTHR11091:SF0">
    <property type="entry name" value="MALATE DEHYDROGENASE"/>
    <property type="match status" value="1"/>
</dbReference>
<dbReference type="AlphaFoldDB" id="A0A1H8D9Y4"/>
<dbReference type="GO" id="GO:0016491">
    <property type="term" value="F:oxidoreductase activity"/>
    <property type="evidence" value="ECO:0007669"/>
    <property type="project" value="UniProtKB-KW"/>
</dbReference>
<sequence>MHISIEQIRQFSNQCFTKLDMPQEEAEIITEVLLEADLREIHSHGFLRLPIYIERIQKGLITNKADIHIEKENAATVVMDGNFGAGQVVAYKAMEKSIEKAVENGIGLVAVKNSNHFGITAYYSLMAAKQDKIGIVISNVAPLMPAIGGAEKVIGNNPISIAAPAAEGNSIVLDMALSNTAYGKILFAKEKNQQIPEGWGIDAKGLPTKNPDHVINGGFLSPVGGPKGFGLAVMGEILTGVLTGGHFSKMIPSMYDLNQKQSISHFLLTIDIKQLIPLEVYYSSMKQLISYIKDSKKAEGTEHIYLPGEIEFLKEARNREVGVPMQGETFKKLNEIARELNINALTL</sequence>
<evidence type="ECO:0000313" key="4">
    <source>
        <dbReference type="Proteomes" id="UP000198553"/>
    </source>
</evidence>
<dbReference type="Pfam" id="PF02615">
    <property type="entry name" value="Ldh_2"/>
    <property type="match status" value="1"/>
</dbReference>
<protein>
    <submittedName>
        <fullName evidence="3">Malate/lactate/ureidoglycolate dehydrogenase, LDH2 family</fullName>
    </submittedName>
</protein>
<keyword evidence="4" id="KW-1185">Reference proteome</keyword>
<dbReference type="PANTHER" id="PTHR11091">
    <property type="entry name" value="OXIDOREDUCTASE-RELATED"/>
    <property type="match status" value="1"/>
</dbReference>
<evidence type="ECO:0000313" key="3">
    <source>
        <dbReference type="EMBL" id="SEN03297.1"/>
    </source>
</evidence>